<sequence>MTHRPAGEPRRSVGPLRPVRPHPADALDDPLGDGRPPESGTVDPAVLTALLHRHGWRRRGG</sequence>
<dbReference type="EMBL" id="JAAGMB010000836">
    <property type="protein sequence ID" value="NEB21765.1"/>
    <property type="molecule type" value="Genomic_DNA"/>
</dbReference>
<feature type="region of interest" description="Disordered" evidence="1">
    <location>
        <begin position="1"/>
        <end position="44"/>
    </location>
</feature>
<evidence type="ECO:0000256" key="1">
    <source>
        <dbReference type="SAM" id="MobiDB-lite"/>
    </source>
</evidence>
<evidence type="ECO:0000313" key="2">
    <source>
        <dbReference type="EMBL" id="NEB21765.1"/>
    </source>
</evidence>
<accession>A0A6N9UVL1</accession>
<feature type="non-terminal residue" evidence="2">
    <location>
        <position position="61"/>
    </location>
</feature>
<dbReference type="Proteomes" id="UP000469545">
    <property type="component" value="Unassembled WGS sequence"/>
</dbReference>
<reference evidence="2 3" key="1">
    <citation type="submission" date="2020-01" db="EMBL/GenBank/DDBJ databases">
        <title>Insect and environment-associated Actinomycetes.</title>
        <authorList>
            <person name="Currrie C."/>
            <person name="Chevrette M."/>
            <person name="Carlson C."/>
            <person name="Stubbendieck R."/>
            <person name="Wendt-Pienkowski E."/>
        </authorList>
    </citation>
    <scope>NUCLEOTIDE SEQUENCE [LARGE SCALE GENOMIC DNA]</scope>
    <source>
        <strain evidence="2 3">SID14172</strain>
    </source>
</reference>
<proteinExistence type="predicted"/>
<evidence type="ECO:0000313" key="3">
    <source>
        <dbReference type="Proteomes" id="UP000469545"/>
    </source>
</evidence>
<organism evidence="2 3">
    <name type="scientific">Streptomyces coelicoflavus</name>
    <dbReference type="NCBI Taxonomy" id="285562"/>
    <lineage>
        <taxon>Bacteria</taxon>
        <taxon>Bacillati</taxon>
        <taxon>Actinomycetota</taxon>
        <taxon>Actinomycetes</taxon>
        <taxon>Kitasatosporales</taxon>
        <taxon>Streptomycetaceae</taxon>
        <taxon>Streptomyces</taxon>
    </lineage>
</organism>
<comment type="caution">
    <text evidence="2">The sequence shown here is derived from an EMBL/GenBank/DDBJ whole genome shotgun (WGS) entry which is preliminary data.</text>
</comment>
<name>A0A6N9UVL1_9ACTN</name>
<dbReference type="AlphaFoldDB" id="A0A6N9UVL1"/>
<feature type="compositionally biased region" description="Basic and acidic residues" evidence="1">
    <location>
        <begin position="1"/>
        <end position="11"/>
    </location>
</feature>
<keyword evidence="3" id="KW-1185">Reference proteome</keyword>
<gene>
    <name evidence="2" type="ORF">G3I46_35615</name>
</gene>
<protein>
    <submittedName>
        <fullName evidence="2">Uncharacterized protein</fullName>
    </submittedName>
</protein>